<dbReference type="AlphaFoldDB" id="A0A839VB98"/>
<gene>
    <name evidence="4" type="ORF">FHR94_002637</name>
</gene>
<protein>
    <submittedName>
        <fullName evidence="4">Transcriptional regulator GlxA family with amidase domain</fullName>
    </submittedName>
</protein>
<dbReference type="InterPro" id="IPR018060">
    <property type="entry name" value="HTH_AraC"/>
</dbReference>
<dbReference type="SUPFAM" id="SSF52317">
    <property type="entry name" value="Class I glutamine amidotransferase-like"/>
    <property type="match status" value="1"/>
</dbReference>
<feature type="domain" description="HTH araC/xylS-type" evidence="3">
    <location>
        <begin position="227"/>
        <end position="325"/>
    </location>
</feature>
<dbReference type="PANTHER" id="PTHR43130:SF3">
    <property type="entry name" value="HTH-TYPE TRANSCRIPTIONAL REGULATOR RV1931C"/>
    <property type="match status" value="1"/>
</dbReference>
<comment type="caution">
    <text evidence="4">The sequence shown here is derived from an EMBL/GenBank/DDBJ whole genome shotgun (WGS) entry which is preliminary data.</text>
</comment>
<name>A0A839VB98_9GAMM</name>
<dbReference type="Gene3D" id="3.40.50.880">
    <property type="match status" value="1"/>
</dbReference>
<dbReference type="RefSeq" id="WP_183326162.1">
    <property type="nucleotide sequence ID" value="NZ_JACHXP010000013.1"/>
</dbReference>
<dbReference type="Gene3D" id="1.10.10.60">
    <property type="entry name" value="Homeodomain-like"/>
    <property type="match status" value="1"/>
</dbReference>
<dbReference type="InterPro" id="IPR052158">
    <property type="entry name" value="INH-QAR"/>
</dbReference>
<keyword evidence="1" id="KW-0805">Transcription regulation</keyword>
<evidence type="ECO:0000256" key="1">
    <source>
        <dbReference type="ARBA" id="ARBA00023015"/>
    </source>
</evidence>
<keyword evidence="5" id="KW-1185">Reference proteome</keyword>
<evidence type="ECO:0000256" key="2">
    <source>
        <dbReference type="ARBA" id="ARBA00023163"/>
    </source>
</evidence>
<dbReference type="InterPro" id="IPR009057">
    <property type="entry name" value="Homeodomain-like_sf"/>
</dbReference>
<dbReference type="Pfam" id="PF12833">
    <property type="entry name" value="HTH_18"/>
    <property type="match status" value="1"/>
</dbReference>
<dbReference type="SUPFAM" id="SSF46689">
    <property type="entry name" value="Homeodomain-like"/>
    <property type="match status" value="2"/>
</dbReference>
<organism evidence="4 5">
    <name type="scientific">Halomonas cerina</name>
    <dbReference type="NCBI Taxonomy" id="447424"/>
    <lineage>
        <taxon>Bacteria</taxon>
        <taxon>Pseudomonadati</taxon>
        <taxon>Pseudomonadota</taxon>
        <taxon>Gammaproteobacteria</taxon>
        <taxon>Oceanospirillales</taxon>
        <taxon>Halomonadaceae</taxon>
        <taxon>Halomonas</taxon>
    </lineage>
</organism>
<reference evidence="4 5" key="1">
    <citation type="submission" date="2020-08" db="EMBL/GenBank/DDBJ databases">
        <title>Genomic Encyclopedia of Type Strains, Phase III (KMG-III): the genomes of soil and plant-associated and newly described type strains.</title>
        <authorList>
            <person name="Whitman W."/>
        </authorList>
    </citation>
    <scope>NUCLEOTIDE SEQUENCE [LARGE SCALE GENOMIC DNA]</scope>
    <source>
        <strain evidence="4 5">CECT 7282</strain>
    </source>
</reference>
<dbReference type="GO" id="GO:0003700">
    <property type="term" value="F:DNA-binding transcription factor activity"/>
    <property type="evidence" value="ECO:0007669"/>
    <property type="project" value="InterPro"/>
</dbReference>
<dbReference type="Proteomes" id="UP000547614">
    <property type="component" value="Unassembled WGS sequence"/>
</dbReference>
<dbReference type="CDD" id="cd03136">
    <property type="entry name" value="GATase1_AraC_ArgR_like"/>
    <property type="match status" value="1"/>
</dbReference>
<accession>A0A839VB98</accession>
<evidence type="ECO:0000259" key="3">
    <source>
        <dbReference type="PROSITE" id="PS01124"/>
    </source>
</evidence>
<dbReference type="InterPro" id="IPR029062">
    <property type="entry name" value="Class_I_gatase-like"/>
</dbReference>
<dbReference type="EMBL" id="JACHXP010000013">
    <property type="protein sequence ID" value="MBB3191378.1"/>
    <property type="molecule type" value="Genomic_DNA"/>
</dbReference>
<keyword evidence="2" id="KW-0804">Transcription</keyword>
<dbReference type="SMART" id="SM00342">
    <property type="entry name" value="HTH_ARAC"/>
    <property type="match status" value="1"/>
</dbReference>
<proteinExistence type="predicted"/>
<dbReference type="PANTHER" id="PTHR43130">
    <property type="entry name" value="ARAC-FAMILY TRANSCRIPTIONAL REGULATOR"/>
    <property type="match status" value="1"/>
</dbReference>
<evidence type="ECO:0000313" key="4">
    <source>
        <dbReference type="EMBL" id="MBB3191378.1"/>
    </source>
</evidence>
<sequence>MSDAPFATSAMPVMRHVGIVVLPGFSLLAQACATEPLAVANRLQARPLYRLTVFGLEERPVISGSQQALVPHACAGETDETLDLLLICAPGPLTGRVPASLLDWLRRLAAARVVLGGIGGGPEVLARAGVLDGYRATLSWSRFEAFAAAYPRVRLSRQLFEIDRDRLTCGGGTAAMDMMMTLVGSQHGTGLAERISEHFVLERIRMGDEPPQVSLRTRLGHAPPSLREAVALMEANIEEPLTTHELAAHLGISRRQLERLCKKYLQAVPSRYYLDLRLQRARRLLRESDRPAGEIALLTGFSSAAHFSTAYRNHFGIPPREERLA</sequence>
<dbReference type="GO" id="GO:0043565">
    <property type="term" value="F:sequence-specific DNA binding"/>
    <property type="evidence" value="ECO:0007669"/>
    <property type="project" value="InterPro"/>
</dbReference>
<dbReference type="PROSITE" id="PS01124">
    <property type="entry name" value="HTH_ARAC_FAMILY_2"/>
    <property type="match status" value="1"/>
</dbReference>
<evidence type="ECO:0000313" key="5">
    <source>
        <dbReference type="Proteomes" id="UP000547614"/>
    </source>
</evidence>